<evidence type="ECO:0000256" key="1">
    <source>
        <dbReference type="SAM" id="MobiDB-lite"/>
    </source>
</evidence>
<feature type="region of interest" description="Disordered" evidence="1">
    <location>
        <begin position="1"/>
        <end position="57"/>
    </location>
</feature>
<gene>
    <name evidence="2" type="ORF">LA76x_4799</name>
</gene>
<dbReference type="EMBL" id="CP011129">
    <property type="protein sequence ID" value="ALN82901.1"/>
    <property type="molecule type" value="Genomic_DNA"/>
</dbReference>
<dbReference type="KEGG" id="lab:LA76x_4799"/>
<accession>A0A0S2FH88</accession>
<evidence type="ECO:0000313" key="2">
    <source>
        <dbReference type="EMBL" id="ALN82901.1"/>
    </source>
</evidence>
<feature type="compositionally biased region" description="Basic and acidic residues" evidence="1">
    <location>
        <begin position="1"/>
        <end position="11"/>
    </location>
</feature>
<proteinExistence type="predicted"/>
<sequence length="57" mass="6414">MDVGRRHDGLLSRRGRLRRRVRPGRAKRAHPPADDGLGKLPGDGGWDVASSWRSSRR</sequence>
<name>A0A0S2FH88_LYSAN</name>
<dbReference type="KEGG" id="laq:GLA29479_5188"/>
<feature type="compositionally biased region" description="Basic residues" evidence="1">
    <location>
        <begin position="13"/>
        <end position="30"/>
    </location>
</feature>
<dbReference type="Proteomes" id="UP000060787">
    <property type="component" value="Chromosome"/>
</dbReference>
<evidence type="ECO:0000313" key="3">
    <source>
        <dbReference type="Proteomes" id="UP000060787"/>
    </source>
</evidence>
<dbReference type="AlphaFoldDB" id="A0A0S2FH88"/>
<reference evidence="2 3" key="1">
    <citation type="journal article" date="2015" name="BMC Genomics">
        <title>Comparative genomics and metabolic profiling of the genus Lysobacter.</title>
        <authorList>
            <person name="de Bruijn I."/>
            <person name="Cheng X."/>
            <person name="de Jager V."/>
            <person name="Exposito R.G."/>
            <person name="Watrous J."/>
            <person name="Patel N."/>
            <person name="Postma J."/>
            <person name="Dorrestein P.C."/>
            <person name="Kobayashi D."/>
            <person name="Raaijmakers J.M."/>
        </authorList>
    </citation>
    <scope>NUCLEOTIDE SEQUENCE [LARGE SCALE GENOMIC DNA]</scope>
    <source>
        <strain evidence="2 3">76</strain>
    </source>
</reference>
<organism evidence="2 3">
    <name type="scientific">Lysobacter antibioticus</name>
    <dbReference type="NCBI Taxonomy" id="84531"/>
    <lineage>
        <taxon>Bacteria</taxon>
        <taxon>Pseudomonadati</taxon>
        <taxon>Pseudomonadota</taxon>
        <taxon>Gammaproteobacteria</taxon>
        <taxon>Lysobacterales</taxon>
        <taxon>Lysobacteraceae</taxon>
        <taxon>Lysobacter</taxon>
    </lineage>
</organism>
<protein>
    <submittedName>
        <fullName evidence="2">Uncharacterized protein</fullName>
    </submittedName>
</protein>
<keyword evidence="3" id="KW-1185">Reference proteome</keyword>